<dbReference type="PANTHER" id="PTHR14856:SF9">
    <property type="entry name" value="PQ-LOOP REPEAT-CONTAINING PROTEIN 1"/>
    <property type="match status" value="1"/>
</dbReference>
<evidence type="ECO:0000256" key="1">
    <source>
        <dbReference type="ARBA" id="ARBA00004141"/>
    </source>
</evidence>
<feature type="transmembrane region" description="Helical" evidence="8">
    <location>
        <begin position="228"/>
        <end position="250"/>
    </location>
</feature>
<evidence type="ECO:0000256" key="3">
    <source>
        <dbReference type="ARBA" id="ARBA00022737"/>
    </source>
</evidence>
<evidence type="ECO:0000256" key="2">
    <source>
        <dbReference type="ARBA" id="ARBA00022692"/>
    </source>
</evidence>
<dbReference type="GO" id="GO:0016020">
    <property type="term" value="C:membrane"/>
    <property type="evidence" value="ECO:0007669"/>
    <property type="project" value="UniProtKB-SubCell"/>
</dbReference>
<feature type="transmembrane region" description="Helical" evidence="8">
    <location>
        <begin position="145"/>
        <end position="163"/>
    </location>
</feature>
<keyword evidence="3" id="KW-0677">Repeat</keyword>
<evidence type="ECO:0000256" key="5">
    <source>
        <dbReference type="ARBA" id="ARBA00023136"/>
    </source>
</evidence>
<evidence type="ECO:0000256" key="8">
    <source>
        <dbReference type="SAM" id="Phobius"/>
    </source>
</evidence>
<dbReference type="GO" id="GO:0005802">
    <property type="term" value="C:trans-Golgi network"/>
    <property type="evidence" value="ECO:0007669"/>
    <property type="project" value="TreeGrafter"/>
</dbReference>
<organism evidence="9 10">
    <name type="scientific">Cloeon dipterum</name>
    <dbReference type="NCBI Taxonomy" id="197152"/>
    <lineage>
        <taxon>Eukaryota</taxon>
        <taxon>Metazoa</taxon>
        <taxon>Ecdysozoa</taxon>
        <taxon>Arthropoda</taxon>
        <taxon>Hexapoda</taxon>
        <taxon>Insecta</taxon>
        <taxon>Pterygota</taxon>
        <taxon>Palaeoptera</taxon>
        <taxon>Ephemeroptera</taxon>
        <taxon>Pisciforma</taxon>
        <taxon>Baetidae</taxon>
        <taxon>Cloeon</taxon>
    </lineage>
</organism>
<dbReference type="Proteomes" id="UP000494165">
    <property type="component" value="Unassembled WGS sequence"/>
</dbReference>
<dbReference type="PANTHER" id="PTHR14856">
    <property type="entry name" value="PQ-LOOP REPEAT-CONTAINING PROTEIN 1-LIKE PROTEIN"/>
    <property type="match status" value="1"/>
</dbReference>
<dbReference type="GO" id="GO:0005829">
    <property type="term" value="C:cytosol"/>
    <property type="evidence" value="ECO:0007669"/>
    <property type="project" value="GOC"/>
</dbReference>
<name>A0A8S1DSV6_9INSE</name>
<gene>
    <name evidence="9" type="ORF">CLODIP_2_CD00369</name>
</gene>
<keyword evidence="4 8" id="KW-1133">Transmembrane helix</keyword>
<dbReference type="GO" id="GO:0045332">
    <property type="term" value="P:phospholipid translocation"/>
    <property type="evidence" value="ECO:0007669"/>
    <property type="project" value="TreeGrafter"/>
</dbReference>
<dbReference type="EMBL" id="CADEPI010000522">
    <property type="protein sequence ID" value="CAB3386950.1"/>
    <property type="molecule type" value="Genomic_DNA"/>
</dbReference>
<keyword evidence="2 8" id="KW-0812">Transmembrane</keyword>
<evidence type="ECO:0000256" key="4">
    <source>
        <dbReference type="ARBA" id="ARBA00022989"/>
    </source>
</evidence>
<reference evidence="9 10" key="1">
    <citation type="submission" date="2020-04" db="EMBL/GenBank/DDBJ databases">
        <authorList>
            <person name="Alioto T."/>
            <person name="Alioto T."/>
            <person name="Gomez Garrido J."/>
        </authorList>
    </citation>
    <scope>NUCLEOTIDE SEQUENCE [LARGE SCALE GENOMIC DNA]</scope>
</reference>
<dbReference type="FunFam" id="1.20.1280.290:FF:000008">
    <property type="entry name" value="PQ-loop repeat-containing protein 1"/>
    <property type="match status" value="1"/>
</dbReference>
<dbReference type="FunFam" id="1.20.1280.290:FF:000005">
    <property type="entry name" value="PQ-loop repeat-containing protein 1"/>
    <property type="match status" value="1"/>
</dbReference>
<feature type="transmembrane region" description="Helical" evidence="8">
    <location>
        <begin position="79"/>
        <end position="100"/>
    </location>
</feature>
<evidence type="ECO:0000256" key="7">
    <source>
        <dbReference type="ARBA" id="ARBA00043159"/>
    </source>
</evidence>
<dbReference type="AlphaFoldDB" id="A0A8S1DSV6"/>
<dbReference type="OrthoDB" id="292213at2759"/>
<dbReference type="GO" id="GO:0005768">
    <property type="term" value="C:endosome"/>
    <property type="evidence" value="ECO:0007669"/>
    <property type="project" value="TreeGrafter"/>
</dbReference>
<evidence type="ECO:0000313" key="9">
    <source>
        <dbReference type="EMBL" id="CAB3386950.1"/>
    </source>
</evidence>
<keyword evidence="5 8" id="KW-0472">Membrane</keyword>
<evidence type="ECO:0000313" key="10">
    <source>
        <dbReference type="Proteomes" id="UP000494165"/>
    </source>
</evidence>
<dbReference type="InterPro" id="IPR006603">
    <property type="entry name" value="PQ-loop_rpt"/>
</dbReference>
<dbReference type="InterPro" id="IPR052241">
    <property type="entry name" value="SLC66/Scramblase_ANY1"/>
</dbReference>
<evidence type="ECO:0000256" key="6">
    <source>
        <dbReference type="ARBA" id="ARBA00040648"/>
    </source>
</evidence>
<dbReference type="SMART" id="SM00679">
    <property type="entry name" value="CTNS"/>
    <property type="match status" value="2"/>
</dbReference>
<comment type="subcellular location">
    <subcellularLocation>
        <location evidence="1">Membrane</location>
        <topology evidence="1">Multi-pass membrane protein</topology>
    </subcellularLocation>
</comment>
<sequence length="261" mass="29657">MDDALSEELGAADEYTLTTFLSWASSLAMIFGGVVPYIPQYAEIRRSENAEGFSLYVCFALLIANTLRILFWFGRGFELPLLIQSVIMNFAMLAMIKLCVDVKNKTIVKLSKDRHFTGGASNLVHHTLRDFDLDFFWQWTDFQSYVECMLFVTAIGSAALYVFSPSYWFVEGLGLFAVLSESLLGVPQLLRNFKQKSTEGMSVNMVLMWTSGDTFKTCYFIVKKVPKQFPAGAIMQVIVDILIMMQVYVYRGKARHAVRQE</sequence>
<protein>
    <recommendedName>
        <fullName evidence="6">Solute carrier family 66 member 2</fullName>
    </recommendedName>
    <alternativeName>
        <fullName evidence="7">PQ-loop repeat-containing protein 1</fullName>
    </alternativeName>
</protein>
<accession>A0A8S1DSV6</accession>
<proteinExistence type="predicted"/>
<dbReference type="Pfam" id="PF04193">
    <property type="entry name" value="PQ-loop"/>
    <property type="match status" value="2"/>
</dbReference>
<dbReference type="Gene3D" id="1.20.1280.290">
    <property type="match status" value="2"/>
</dbReference>
<dbReference type="GO" id="GO:0042147">
    <property type="term" value="P:retrograde transport, endosome to Golgi"/>
    <property type="evidence" value="ECO:0007669"/>
    <property type="project" value="TreeGrafter"/>
</dbReference>
<feature type="transmembrane region" description="Helical" evidence="8">
    <location>
        <begin position="53"/>
        <end position="73"/>
    </location>
</feature>
<comment type="caution">
    <text evidence="9">The sequence shown here is derived from an EMBL/GenBank/DDBJ whole genome shotgun (WGS) entry which is preliminary data.</text>
</comment>
<keyword evidence="10" id="KW-1185">Reference proteome</keyword>
<feature type="transmembrane region" description="Helical" evidence="8">
    <location>
        <begin position="20"/>
        <end position="41"/>
    </location>
</feature>